<gene>
    <name evidence="2" type="ORF">BHF72_0280</name>
</gene>
<evidence type="ECO:0000313" key="2">
    <source>
        <dbReference type="EMBL" id="OEL10730.1"/>
    </source>
</evidence>
<sequence>MKKILFTFFAAFSGLSYAQETIPMYQQYLFDSEFLFNPAHIGKTDDVNLVANYQKQFSKFDESPNVQSVGIHANAFDRVGIGAYFFRDQNGPISANGIAIGASYFVPLSDEDGRKDQFSFGTSVNFYNQNFDVSKVNAQDPNDPLLYENNNSIFIAYANLGLQATYSRAFAGISVADIPLSNNTPVVNGIEPSPTRFYLNAGYDWEITEGFSVEPSVMMNLNTNSSRMFDINVLMKLYGESDYFAAGINYRTAKSAVGSQQLSMSPIIKFKLNKLHFGASYNLGLSDIQEYGGNSFMLSLGYDIPNFINQRGFRYR</sequence>
<evidence type="ECO:0000313" key="3">
    <source>
        <dbReference type="Proteomes" id="UP000095601"/>
    </source>
</evidence>
<dbReference type="KEGG" id="cnr:EB819_00910"/>
<keyword evidence="1" id="KW-0732">Signal</keyword>
<dbReference type="PATRIC" id="fig|237258.4.peg.464"/>
<comment type="caution">
    <text evidence="2">The sequence shown here is derived from an EMBL/GenBank/DDBJ whole genome shotgun (WGS) entry which is preliminary data.</text>
</comment>
<feature type="signal peptide" evidence="1">
    <location>
        <begin position="1"/>
        <end position="18"/>
    </location>
</feature>
<name>A0A1E5UCY8_9FLAO</name>
<protein>
    <submittedName>
        <fullName evidence="2">Bacteroidetes-specific membrane family protein</fullName>
    </submittedName>
</protein>
<dbReference type="InterPro" id="IPR019861">
    <property type="entry name" value="PorP/SprF_Bacteroidetes"/>
</dbReference>
<organism evidence="2 3">
    <name type="scientific">Cloacibacterium normanense</name>
    <dbReference type="NCBI Taxonomy" id="237258"/>
    <lineage>
        <taxon>Bacteria</taxon>
        <taxon>Pseudomonadati</taxon>
        <taxon>Bacteroidota</taxon>
        <taxon>Flavobacteriia</taxon>
        <taxon>Flavobacteriales</taxon>
        <taxon>Weeksellaceae</taxon>
    </lineage>
</organism>
<accession>A0A1E5UCY8</accession>
<dbReference type="EMBL" id="MKGI01000075">
    <property type="protein sequence ID" value="OEL10730.1"/>
    <property type="molecule type" value="Genomic_DNA"/>
</dbReference>
<keyword evidence="3" id="KW-1185">Reference proteome</keyword>
<reference evidence="2 3" key="1">
    <citation type="submission" date="2016-09" db="EMBL/GenBank/DDBJ databases">
        <authorList>
            <person name="Capua I."/>
            <person name="De Benedictis P."/>
            <person name="Joannis T."/>
            <person name="Lombin L.H."/>
            <person name="Cattoli G."/>
        </authorList>
    </citation>
    <scope>NUCLEOTIDE SEQUENCE [LARGE SCALE GENOMIC DNA]</scope>
    <source>
        <strain evidence="2 3">NRS-1</strain>
    </source>
</reference>
<evidence type="ECO:0000256" key="1">
    <source>
        <dbReference type="SAM" id="SignalP"/>
    </source>
</evidence>
<feature type="chain" id="PRO_5009186904" evidence="1">
    <location>
        <begin position="19"/>
        <end position="316"/>
    </location>
</feature>
<dbReference type="Pfam" id="PF11751">
    <property type="entry name" value="PorP_SprF"/>
    <property type="match status" value="1"/>
</dbReference>
<proteinExistence type="predicted"/>
<dbReference type="RefSeq" id="WP_069799607.1">
    <property type="nucleotide sequence ID" value="NZ_CP034157.1"/>
</dbReference>
<dbReference type="STRING" id="237258.SAMN04489756_11293"/>
<dbReference type="Proteomes" id="UP000095601">
    <property type="component" value="Unassembled WGS sequence"/>
</dbReference>
<dbReference type="OrthoDB" id="648347at2"/>
<dbReference type="AlphaFoldDB" id="A0A1E5UCY8"/>
<dbReference type="NCBIfam" id="TIGR03519">
    <property type="entry name" value="T9SS_PorP_fam"/>
    <property type="match status" value="1"/>
</dbReference>